<dbReference type="Proteomes" id="UP000250163">
    <property type="component" value="Chromosome MORIYA"/>
</dbReference>
<dbReference type="PANTHER" id="PTHR42988:SF2">
    <property type="entry name" value="CYCLIC NUCLEOTIDE PHOSPHODIESTERASE CBUA0032-RELATED"/>
    <property type="match status" value="1"/>
</dbReference>
<dbReference type="Gene3D" id="3.60.21.40">
    <property type="entry name" value="GpdQ, catalytic alpha/beta sandwich domain"/>
    <property type="match status" value="1"/>
</dbReference>
<dbReference type="InterPro" id="IPR050884">
    <property type="entry name" value="CNP_phosphodiesterase-III"/>
</dbReference>
<evidence type="ECO:0000256" key="3">
    <source>
        <dbReference type="ARBA" id="ARBA00023004"/>
    </source>
</evidence>
<accession>A0A330LQ47</accession>
<gene>
    <name evidence="6" type="ORF">MORIYA_1490</name>
</gene>
<reference evidence="7" key="1">
    <citation type="submission" date="2018-05" db="EMBL/GenBank/DDBJ databases">
        <authorList>
            <person name="Cea G.-C."/>
            <person name="William W."/>
        </authorList>
    </citation>
    <scope>NUCLEOTIDE SEQUENCE [LARGE SCALE GENOMIC DNA]</scope>
    <source>
        <strain evidence="7">DB21MT 5</strain>
    </source>
</reference>
<dbReference type="OrthoDB" id="9811542at2"/>
<name>A0A330LQ47_9GAMM</name>
<evidence type="ECO:0000256" key="2">
    <source>
        <dbReference type="ARBA" id="ARBA00022801"/>
    </source>
</evidence>
<protein>
    <submittedName>
        <fullName evidence="6">Putative Metallo-dependent phosphatase</fullName>
    </submittedName>
</protein>
<evidence type="ECO:0000313" key="6">
    <source>
        <dbReference type="EMBL" id="SQD77968.1"/>
    </source>
</evidence>
<sequence length="282" mass="32789">MNILHISDLHFGSRHWDGNNKLLLEKLNSYDADVVINTGDSTTDSLESEFEDAGNFLSSIHCSHRFSIMGNHDKRNLRSQDLFREFIDDVDIIHPLEPNKCTKNNIFLDPNISKVKNNFTDINFIQTLRLHGKSILVVGLDSNQLYSDNGCIDDEILRSLSERIEQASYDKLLLMCHHPLLETDNDPLYNSYRLHNFINKHKIEHIFCGHTHKLSLKESTDHYHQHTVTQYVSGSLSSSSHREDTNMFLFYENWAEKEMIIHLVRIFVAGDKLLFKEELITF</sequence>
<dbReference type="GO" id="GO:0016787">
    <property type="term" value="F:hydrolase activity"/>
    <property type="evidence" value="ECO:0007669"/>
    <property type="project" value="UniProtKB-KW"/>
</dbReference>
<keyword evidence="2" id="KW-0378">Hydrolase</keyword>
<evidence type="ECO:0000256" key="1">
    <source>
        <dbReference type="ARBA" id="ARBA00022723"/>
    </source>
</evidence>
<dbReference type="RefSeq" id="WP_112713857.1">
    <property type="nucleotide sequence ID" value="NZ_LS483250.1"/>
</dbReference>
<evidence type="ECO:0000256" key="4">
    <source>
        <dbReference type="ARBA" id="ARBA00025742"/>
    </source>
</evidence>
<dbReference type="InterPro" id="IPR042281">
    <property type="entry name" value="GpdQ_beta-strand"/>
</dbReference>
<dbReference type="Gene3D" id="3.30.750.180">
    <property type="entry name" value="GpdQ, beta-strand dimerisation domain"/>
    <property type="match status" value="1"/>
</dbReference>
<dbReference type="PANTHER" id="PTHR42988">
    <property type="entry name" value="PHOSPHOHYDROLASE"/>
    <property type="match status" value="1"/>
</dbReference>
<dbReference type="Pfam" id="PF00149">
    <property type="entry name" value="Metallophos"/>
    <property type="match status" value="1"/>
</dbReference>
<dbReference type="InterPro" id="IPR029052">
    <property type="entry name" value="Metallo-depent_PP-like"/>
</dbReference>
<dbReference type="GO" id="GO:0046872">
    <property type="term" value="F:metal ion binding"/>
    <property type="evidence" value="ECO:0007669"/>
    <property type="project" value="UniProtKB-KW"/>
</dbReference>
<dbReference type="EMBL" id="LS483250">
    <property type="protein sequence ID" value="SQD77968.1"/>
    <property type="molecule type" value="Genomic_DNA"/>
</dbReference>
<keyword evidence="3" id="KW-0408">Iron</keyword>
<dbReference type="SUPFAM" id="SSF56300">
    <property type="entry name" value="Metallo-dependent phosphatases"/>
    <property type="match status" value="1"/>
</dbReference>
<dbReference type="AlphaFoldDB" id="A0A330LQ47"/>
<evidence type="ECO:0000313" key="7">
    <source>
        <dbReference type="Proteomes" id="UP000250163"/>
    </source>
</evidence>
<evidence type="ECO:0000259" key="5">
    <source>
        <dbReference type="Pfam" id="PF00149"/>
    </source>
</evidence>
<dbReference type="InterPro" id="IPR004843">
    <property type="entry name" value="Calcineurin-like_PHP"/>
</dbReference>
<feature type="domain" description="Calcineurin-like phosphoesterase" evidence="5">
    <location>
        <begin position="1"/>
        <end position="213"/>
    </location>
</feature>
<dbReference type="InterPro" id="IPR042283">
    <property type="entry name" value="GpdQ_catalytic"/>
</dbReference>
<dbReference type="KEGG" id="mya:MORIYA_1490"/>
<comment type="similarity">
    <text evidence="4">Belongs to the cyclic nucleotide phosphodiesterase class-III family.</text>
</comment>
<proteinExistence type="inferred from homology"/>
<keyword evidence="7" id="KW-1185">Reference proteome</keyword>
<organism evidence="6 7">
    <name type="scientific">Moritella yayanosii</name>
    <dbReference type="NCBI Taxonomy" id="69539"/>
    <lineage>
        <taxon>Bacteria</taxon>
        <taxon>Pseudomonadati</taxon>
        <taxon>Pseudomonadota</taxon>
        <taxon>Gammaproteobacteria</taxon>
        <taxon>Alteromonadales</taxon>
        <taxon>Moritellaceae</taxon>
        <taxon>Moritella</taxon>
    </lineage>
</organism>
<keyword evidence="1" id="KW-0479">Metal-binding</keyword>